<accession>A0A397I9A6</accession>
<feature type="transmembrane region" description="Helical" evidence="5">
    <location>
        <begin position="92"/>
        <end position="114"/>
    </location>
</feature>
<evidence type="ECO:0000256" key="2">
    <source>
        <dbReference type="ARBA" id="ARBA00022692"/>
    </source>
</evidence>
<keyword evidence="7" id="KW-1185">Reference proteome</keyword>
<keyword evidence="4 5" id="KW-0472">Membrane</keyword>
<dbReference type="GO" id="GO:0015179">
    <property type="term" value="F:L-amino acid transmembrane transporter activity"/>
    <property type="evidence" value="ECO:0007669"/>
    <property type="project" value="TreeGrafter"/>
</dbReference>
<feature type="transmembrane region" description="Helical" evidence="5">
    <location>
        <begin position="324"/>
        <end position="343"/>
    </location>
</feature>
<evidence type="ECO:0000256" key="3">
    <source>
        <dbReference type="ARBA" id="ARBA00022989"/>
    </source>
</evidence>
<dbReference type="Gene3D" id="1.20.1740.10">
    <property type="entry name" value="Amino acid/polyamine transporter I"/>
    <property type="match status" value="2"/>
</dbReference>
<comment type="caution">
    <text evidence="6">The sequence shown here is derived from an EMBL/GenBank/DDBJ whole genome shotgun (WGS) entry which is preliminary data.</text>
</comment>
<evidence type="ECO:0000256" key="4">
    <source>
        <dbReference type="ARBA" id="ARBA00023136"/>
    </source>
</evidence>
<dbReference type="Pfam" id="PF13520">
    <property type="entry name" value="AA_permease_2"/>
    <property type="match status" value="2"/>
</dbReference>
<evidence type="ECO:0000256" key="1">
    <source>
        <dbReference type="ARBA" id="ARBA00004141"/>
    </source>
</evidence>
<feature type="transmembrane region" description="Helical" evidence="5">
    <location>
        <begin position="575"/>
        <end position="596"/>
    </location>
</feature>
<evidence type="ECO:0000313" key="6">
    <source>
        <dbReference type="EMBL" id="RHZ71437.1"/>
    </source>
</evidence>
<feature type="transmembrane region" description="Helical" evidence="5">
    <location>
        <begin position="635"/>
        <end position="658"/>
    </location>
</feature>
<feature type="transmembrane region" description="Helical" evidence="5">
    <location>
        <begin position="486"/>
        <end position="516"/>
    </location>
</feature>
<feature type="transmembrane region" description="Helical" evidence="5">
    <location>
        <begin position="45"/>
        <end position="66"/>
    </location>
</feature>
<dbReference type="OrthoDB" id="10062876at2759"/>
<evidence type="ECO:0000313" key="7">
    <source>
        <dbReference type="Proteomes" id="UP000266861"/>
    </source>
</evidence>
<feature type="transmembrane region" description="Helical" evidence="5">
    <location>
        <begin position="434"/>
        <end position="454"/>
    </location>
</feature>
<feature type="transmembrane region" description="Helical" evidence="5">
    <location>
        <begin position="201"/>
        <end position="221"/>
    </location>
</feature>
<feature type="transmembrane region" description="Helical" evidence="5">
    <location>
        <begin position="670"/>
        <end position="687"/>
    </location>
</feature>
<dbReference type="Proteomes" id="UP000266861">
    <property type="component" value="Unassembled WGS sequence"/>
</dbReference>
<dbReference type="PANTHER" id="PTHR11785">
    <property type="entry name" value="AMINO ACID TRANSPORTER"/>
    <property type="match status" value="1"/>
</dbReference>
<dbReference type="InterPro" id="IPR050598">
    <property type="entry name" value="AminoAcid_Transporter"/>
</dbReference>
<protein>
    <submittedName>
        <fullName evidence="6">Uncharacterized protein</fullName>
    </submittedName>
</protein>
<dbReference type="AlphaFoldDB" id="A0A397I9A6"/>
<dbReference type="InterPro" id="IPR002293">
    <property type="entry name" value="AA/rel_permease1"/>
</dbReference>
<reference evidence="6 7" key="1">
    <citation type="submission" date="2018-08" db="EMBL/GenBank/DDBJ databases">
        <title>Genome and evolution of the arbuscular mycorrhizal fungus Diversispora epigaea (formerly Glomus versiforme) and its bacterial endosymbionts.</title>
        <authorList>
            <person name="Sun X."/>
            <person name="Fei Z."/>
            <person name="Harrison M."/>
        </authorList>
    </citation>
    <scope>NUCLEOTIDE SEQUENCE [LARGE SCALE GENOMIC DNA]</scope>
    <source>
        <strain evidence="6 7">IT104</strain>
    </source>
</reference>
<proteinExistence type="predicted"/>
<evidence type="ECO:0000256" key="5">
    <source>
        <dbReference type="SAM" id="Phobius"/>
    </source>
</evidence>
<gene>
    <name evidence="6" type="ORF">Glove_258g46</name>
</gene>
<feature type="transmembrane region" description="Helical" evidence="5">
    <location>
        <begin position="12"/>
        <end position="33"/>
    </location>
</feature>
<feature type="transmembrane region" description="Helical" evidence="5">
    <location>
        <begin position="252"/>
        <end position="274"/>
    </location>
</feature>
<feature type="transmembrane region" description="Helical" evidence="5">
    <location>
        <begin position="536"/>
        <end position="563"/>
    </location>
</feature>
<dbReference type="STRING" id="1348612.A0A397I9A6"/>
<dbReference type="GO" id="GO:0016020">
    <property type="term" value="C:membrane"/>
    <property type="evidence" value="ECO:0007669"/>
    <property type="project" value="UniProtKB-SubCell"/>
</dbReference>
<feature type="transmembrane region" description="Helical" evidence="5">
    <location>
        <begin position="699"/>
        <end position="722"/>
    </location>
</feature>
<dbReference type="EMBL" id="PQFF01000236">
    <property type="protein sequence ID" value="RHZ71437.1"/>
    <property type="molecule type" value="Genomic_DNA"/>
</dbReference>
<name>A0A397I9A6_9GLOM</name>
<keyword evidence="2 5" id="KW-0812">Transmembrane</keyword>
<feature type="transmembrane region" description="Helical" evidence="5">
    <location>
        <begin position="355"/>
        <end position="374"/>
    </location>
</feature>
<organism evidence="6 7">
    <name type="scientific">Diversispora epigaea</name>
    <dbReference type="NCBI Taxonomy" id="1348612"/>
    <lineage>
        <taxon>Eukaryota</taxon>
        <taxon>Fungi</taxon>
        <taxon>Fungi incertae sedis</taxon>
        <taxon>Mucoromycota</taxon>
        <taxon>Glomeromycotina</taxon>
        <taxon>Glomeromycetes</taxon>
        <taxon>Diversisporales</taxon>
        <taxon>Diversisporaceae</taxon>
        <taxon>Diversispora</taxon>
    </lineage>
</organism>
<dbReference type="PANTHER" id="PTHR11785:SF353">
    <property type="entry name" value="METHIONINE TRANSPORTER (EUROFUNG)"/>
    <property type="match status" value="1"/>
</dbReference>
<comment type="subcellular location">
    <subcellularLocation>
        <location evidence="1">Membrane</location>
        <topology evidence="1">Multi-pass membrane protein</topology>
    </subcellularLocation>
</comment>
<keyword evidence="3 5" id="KW-1133">Transmembrane helix</keyword>
<sequence>MNINDDQRARIIGTFAGFAGNANNMIGSGIYSAPGIVLQKVGSPVIAVMLWIVGGIANLFGSLSYVELGAMIREGGGEIAYLRDAFPTPYRLMSYLFSFSYIILVRPVSIAAVLQAVSNYLLFTFIEHPVKCNNAPPSMLSSCCEKWRILDRYLHPKEWSNEFWLSKAIGLSSLAVVTVYHMSSNLWTGIYSAPGIVLQKVGSPVIAVMLWIVGGIANLFGSLSYVELGAMIREGGGEIAYLRDAFPTPYRLMSYLFSFSYIILVRPVSIAAVLQAVSNYLLFTFIEHPVKCNNAPPSMLSSCCEKWRILDRYLHPKEWSNEFWLSKAIGLSSLAVVTVYHMSSNLWTVRINQTFAIIKITTLVVIIIIGFANFESKLGTDESIWSLGFDKTTPLTFASALIPIYFAYNGWNNLNFCLNEFENPEERLIYSNGLSVALVGLLYTLTNVALFSVVKRSDAIRAGKDFNEVLAGYFAKEIANDKLARVFSFLAVVSAFGAVSSMVWSGSRIIVAASVLNYVPFFSNIFNNWDRFNTPFYALLTQSLWCSILFILLGGAITSDAYLTLVEFSEYLEVLFYFITGISLLVLRCTVVSAFGAVSSMVWSGSRIIVAASVLNYVPFFSNIFNNWDRFNTPFYALLTQSLWCSILFILLGGAITSDAYLTLVEFSEYLEVLFYFITGISLLVLRCSMPGKTRPYRVWLIVPIIFVLVSLFILVGSGIHFNSAFSEDQEKSICIHPSPILIHEYWKIVAAFSSLLLGLINADLNKPLPPIPISEE</sequence>